<gene>
    <name evidence="4" type="ORF">E8M12_11090</name>
</gene>
<comment type="caution">
    <text evidence="4">The sequence shown here is derived from an EMBL/GenBank/DDBJ whole genome shotgun (WGS) entry which is preliminary data.</text>
</comment>
<evidence type="ECO:0000313" key="4">
    <source>
        <dbReference type="EMBL" id="TKB44675.1"/>
    </source>
</evidence>
<dbReference type="PANTHER" id="PTHR44858:SF1">
    <property type="entry name" value="UDP-N-ACETYLGLUCOSAMINE--PEPTIDE N-ACETYLGLUCOSAMINYLTRANSFERASE SPINDLY-RELATED"/>
    <property type="match status" value="1"/>
</dbReference>
<keyword evidence="2 3" id="KW-0802">TPR repeat</keyword>
<dbReference type="Pfam" id="PF13759">
    <property type="entry name" value="2OG-FeII_Oxy_5"/>
    <property type="match status" value="1"/>
</dbReference>
<feature type="repeat" description="TPR" evidence="3">
    <location>
        <begin position="173"/>
        <end position="206"/>
    </location>
</feature>
<evidence type="ECO:0000256" key="1">
    <source>
        <dbReference type="ARBA" id="ARBA00022737"/>
    </source>
</evidence>
<feature type="repeat" description="TPR" evidence="3">
    <location>
        <begin position="71"/>
        <end position="104"/>
    </location>
</feature>
<dbReference type="RefSeq" id="WP_136736209.1">
    <property type="nucleotide sequence ID" value="NZ_SWDB01000027.1"/>
</dbReference>
<evidence type="ECO:0000256" key="2">
    <source>
        <dbReference type="ARBA" id="ARBA00022803"/>
    </source>
</evidence>
<dbReference type="Gene3D" id="2.60.120.620">
    <property type="entry name" value="q2cbj1_9rhob like domain"/>
    <property type="match status" value="1"/>
</dbReference>
<dbReference type="PANTHER" id="PTHR44858">
    <property type="entry name" value="TETRATRICOPEPTIDE REPEAT PROTEIN 6"/>
    <property type="match status" value="1"/>
</dbReference>
<accession>A0A4U1B3Z2</accession>
<reference evidence="4 5" key="1">
    <citation type="submission" date="2019-04" db="EMBL/GenBank/DDBJ databases">
        <title>Thalassotalea guangxiensis sp. nov., isolated from sediment of the coastal wetland.</title>
        <authorList>
            <person name="Zheng S."/>
            <person name="Zhang D."/>
        </authorList>
    </citation>
    <scope>NUCLEOTIDE SEQUENCE [LARGE SCALE GENOMIC DNA]</scope>
    <source>
        <strain evidence="4 5">ZS-4</strain>
    </source>
</reference>
<dbReference type="InterPro" id="IPR012668">
    <property type="entry name" value="CHP02466"/>
</dbReference>
<dbReference type="InterPro" id="IPR019734">
    <property type="entry name" value="TPR_rpt"/>
</dbReference>
<dbReference type="InterPro" id="IPR011990">
    <property type="entry name" value="TPR-like_helical_dom_sf"/>
</dbReference>
<dbReference type="InterPro" id="IPR050498">
    <property type="entry name" value="Ycf3"/>
</dbReference>
<dbReference type="Pfam" id="PF14559">
    <property type="entry name" value="TPR_19"/>
    <property type="match status" value="1"/>
</dbReference>
<dbReference type="Pfam" id="PF14561">
    <property type="entry name" value="TPR_20"/>
    <property type="match status" value="1"/>
</dbReference>
<dbReference type="SUPFAM" id="SSF48452">
    <property type="entry name" value="TPR-like"/>
    <property type="match status" value="2"/>
</dbReference>
<dbReference type="EMBL" id="SWDB01000027">
    <property type="protein sequence ID" value="TKB44675.1"/>
    <property type="molecule type" value="Genomic_DNA"/>
</dbReference>
<dbReference type="SMART" id="SM00028">
    <property type="entry name" value="TPR"/>
    <property type="match status" value="8"/>
</dbReference>
<dbReference type="PROSITE" id="PS50005">
    <property type="entry name" value="TPR"/>
    <property type="match status" value="3"/>
</dbReference>
<proteinExistence type="predicted"/>
<evidence type="ECO:0000313" key="5">
    <source>
        <dbReference type="Proteomes" id="UP000307999"/>
    </source>
</evidence>
<feature type="repeat" description="TPR" evidence="3">
    <location>
        <begin position="139"/>
        <end position="172"/>
    </location>
</feature>
<protein>
    <submittedName>
        <fullName evidence="4">Tetratricopeptide repeat protein</fullName>
    </submittedName>
</protein>
<evidence type="ECO:0000256" key="3">
    <source>
        <dbReference type="PROSITE-ProRule" id="PRU00339"/>
    </source>
</evidence>
<dbReference type="Pfam" id="PF13432">
    <property type="entry name" value="TPR_16"/>
    <property type="match status" value="1"/>
</dbReference>
<dbReference type="Gene3D" id="1.25.40.10">
    <property type="entry name" value="Tetratricopeptide repeat domain"/>
    <property type="match status" value="2"/>
</dbReference>
<keyword evidence="1" id="KW-0677">Repeat</keyword>
<sequence>MNTTINLNYIVNLIHNKQYPQALHLLQKLSRIQPKNPDVWHLKAIADQATGNTKEIEATLQKVLNIAPQHRAALSNLAIHYRKQGDIMKALTTWNRLLSLNPNDIRALYQSGLLNHQLKKYCESELLLKKALLLNPDNVNIKLALGQSYLHQEKLELAEQEFQSIIENSPTNIAALNNLGIVYKKQCVWNKAILVLEKGLSMAPNQPELLKNLASCLTLMGQSTQAQKIYEALVENQPADIDAHHWLNHILWESQSSEFLSSYKRAIKKRPTDLNLQLALARKQHQAGLVDEAEQSLLELLRHDKKHGGANIELSRLYQRQRKFDRAFKHAKLATSHTDSEIAKEELGKAYMGIEKPERALKIFNLLLQQSPYHQGWLAYKSIALRLLGDAQYDYLCDYQKFILACEINVPQGYNSIEEFNQELVTVISQYHYAKAHPLDQTLVNGSQTGEKLFDYQIPIIKQLVSSFREQISAFLANLPKDPNHPLLQRNTGAFSETDSWSVILQSSGFHKNHYHPAGWFSSAYYASVPSCVRQSESGQGHINFGQPGFELPVPLSSEKSLAPKPGLLVLFPSYFWHGTTPFESNEKRVTTPFDIIPKQAL</sequence>
<organism evidence="4 5">
    <name type="scientific">Thalassotalea mangrovi</name>
    <dbReference type="NCBI Taxonomy" id="2572245"/>
    <lineage>
        <taxon>Bacteria</taxon>
        <taxon>Pseudomonadati</taxon>
        <taxon>Pseudomonadota</taxon>
        <taxon>Gammaproteobacteria</taxon>
        <taxon>Alteromonadales</taxon>
        <taxon>Colwelliaceae</taxon>
        <taxon>Thalassotalea</taxon>
    </lineage>
</organism>
<dbReference type="AlphaFoldDB" id="A0A4U1B3Z2"/>
<dbReference type="OrthoDB" id="549777at2"/>
<dbReference type="Proteomes" id="UP000307999">
    <property type="component" value="Unassembled WGS sequence"/>
</dbReference>
<name>A0A4U1B3Z2_9GAMM</name>
<keyword evidence="5" id="KW-1185">Reference proteome</keyword>